<protein>
    <submittedName>
        <fullName evidence="2">Uncharacterized protein</fullName>
    </submittedName>
</protein>
<evidence type="ECO:0000313" key="1">
    <source>
        <dbReference type="Proteomes" id="UP000887565"/>
    </source>
</evidence>
<name>A0A915HFE7_ROMCU</name>
<dbReference type="WBParaSite" id="nRc.2.0.1.t00004-RA">
    <property type="protein sequence ID" value="nRc.2.0.1.t00004-RA"/>
    <property type="gene ID" value="nRc.2.0.1.g00004"/>
</dbReference>
<keyword evidence="1" id="KW-1185">Reference proteome</keyword>
<sequence length="72" mass="8423">MSPGEQKEVNANDEQPGFHRLIWKRIDYRKPFSRGVGKITEIVNSYEGNISESSKFSIQIFMNIRQIFETTE</sequence>
<dbReference type="AlphaFoldDB" id="A0A915HFE7"/>
<accession>A0A915HFE7</accession>
<organism evidence="1 2">
    <name type="scientific">Romanomermis culicivorax</name>
    <name type="common">Nematode worm</name>
    <dbReference type="NCBI Taxonomy" id="13658"/>
    <lineage>
        <taxon>Eukaryota</taxon>
        <taxon>Metazoa</taxon>
        <taxon>Ecdysozoa</taxon>
        <taxon>Nematoda</taxon>
        <taxon>Enoplea</taxon>
        <taxon>Dorylaimia</taxon>
        <taxon>Mermithida</taxon>
        <taxon>Mermithoidea</taxon>
        <taxon>Mermithidae</taxon>
        <taxon>Romanomermis</taxon>
    </lineage>
</organism>
<evidence type="ECO:0000313" key="2">
    <source>
        <dbReference type="WBParaSite" id="nRc.2.0.1.t00004-RA"/>
    </source>
</evidence>
<proteinExistence type="predicted"/>
<dbReference type="Proteomes" id="UP000887565">
    <property type="component" value="Unplaced"/>
</dbReference>
<reference evidence="2" key="1">
    <citation type="submission" date="2022-11" db="UniProtKB">
        <authorList>
            <consortium name="WormBaseParasite"/>
        </authorList>
    </citation>
    <scope>IDENTIFICATION</scope>
</reference>